<proteinExistence type="predicted"/>
<dbReference type="Proteomes" id="UP001165960">
    <property type="component" value="Unassembled WGS sequence"/>
</dbReference>
<reference evidence="1" key="1">
    <citation type="submission" date="2022-04" db="EMBL/GenBank/DDBJ databases">
        <title>Genome of the entomopathogenic fungus Entomophthora muscae.</title>
        <authorList>
            <person name="Elya C."/>
            <person name="Lovett B.R."/>
            <person name="Lee E."/>
            <person name="Macias A.M."/>
            <person name="Hajek A.E."/>
            <person name="De Bivort B.L."/>
            <person name="Kasson M.T."/>
            <person name="De Fine Licht H.H."/>
            <person name="Stajich J.E."/>
        </authorList>
    </citation>
    <scope>NUCLEOTIDE SEQUENCE</scope>
    <source>
        <strain evidence="1">Berkeley</strain>
    </source>
</reference>
<evidence type="ECO:0000313" key="2">
    <source>
        <dbReference type="Proteomes" id="UP001165960"/>
    </source>
</evidence>
<comment type="caution">
    <text evidence="1">The sequence shown here is derived from an EMBL/GenBank/DDBJ whole genome shotgun (WGS) entry which is preliminary data.</text>
</comment>
<sequence>MNATSATSPILKEAKSTNFASQVFEALEYATNTRFQHSSNITIFGNEMFTQILDPTLNILKSDMGRVRGHWKPSSTRCSTPNTIQLNDEFSRP</sequence>
<protein>
    <submittedName>
        <fullName evidence="1">Uncharacterized protein</fullName>
    </submittedName>
</protein>
<name>A0ACC2SYP8_9FUNG</name>
<accession>A0ACC2SYP8</accession>
<evidence type="ECO:0000313" key="1">
    <source>
        <dbReference type="EMBL" id="KAJ9067407.1"/>
    </source>
</evidence>
<gene>
    <name evidence="1" type="ORF">DSO57_1039463</name>
</gene>
<keyword evidence="2" id="KW-1185">Reference proteome</keyword>
<organism evidence="1 2">
    <name type="scientific">Entomophthora muscae</name>
    <dbReference type="NCBI Taxonomy" id="34485"/>
    <lineage>
        <taxon>Eukaryota</taxon>
        <taxon>Fungi</taxon>
        <taxon>Fungi incertae sedis</taxon>
        <taxon>Zoopagomycota</taxon>
        <taxon>Entomophthoromycotina</taxon>
        <taxon>Entomophthoromycetes</taxon>
        <taxon>Entomophthorales</taxon>
        <taxon>Entomophthoraceae</taxon>
        <taxon>Entomophthora</taxon>
    </lineage>
</organism>
<dbReference type="EMBL" id="QTSX02004219">
    <property type="protein sequence ID" value="KAJ9067407.1"/>
    <property type="molecule type" value="Genomic_DNA"/>
</dbReference>